<accession>A0ABM8DIS5</accession>
<evidence type="ECO:0000256" key="2">
    <source>
        <dbReference type="SAM" id="Phobius"/>
    </source>
</evidence>
<dbReference type="Proteomes" id="UP001317822">
    <property type="component" value="Chromosome"/>
</dbReference>
<dbReference type="EMBL" id="AP027041">
    <property type="protein sequence ID" value="BDU18505.1"/>
    <property type="molecule type" value="Genomic_DNA"/>
</dbReference>
<keyword evidence="2" id="KW-1133">Transmembrane helix</keyword>
<keyword evidence="2" id="KW-0812">Transmembrane</keyword>
<gene>
    <name evidence="3" type="ORF">LA521A_37060</name>
</gene>
<keyword evidence="4" id="KW-1185">Reference proteome</keyword>
<evidence type="ECO:0000313" key="4">
    <source>
        <dbReference type="Proteomes" id="UP001317822"/>
    </source>
</evidence>
<feature type="transmembrane region" description="Helical" evidence="2">
    <location>
        <begin position="68"/>
        <end position="85"/>
    </location>
</feature>
<feature type="region of interest" description="Disordered" evidence="1">
    <location>
        <begin position="92"/>
        <end position="134"/>
    </location>
</feature>
<reference evidence="3 4" key="1">
    <citation type="journal article" date="2023" name="Int. J. Syst. Evol. Microbiol.">
        <title>Physiological and genomic analyses of cobalamin (vitamin B12)-auxotrophy of Lysobacter auxotrophicus sp. nov., a methionine-auxotrophic chitinolytic bacterium isolated from chitin-treated soil.</title>
        <authorList>
            <person name="Saito A."/>
            <person name="Dohra H."/>
            <person name="Hamada M."/>
            <person name="Moriuchi R."/>
            <person name="Kotsuchibashi Y."/>
            <person name="Mori K."/>
        </authorList>
    </citation>
    <scope>NUCLEOTIDE SEQUENCE [LARGE SCALE GENOMIC DNA]</scope>
    <source>
        <strain evidence="3 4">5-21a</strain>
    </source>
</reference>
<dbReference type="RefSeq" id="WP_281780351.1">
    <property type="nucleotide sequence ID" value="NZ_AP027041.1"/>
</dbReference>
<evidence type="ECO:0008006" key="5">
    <source>
        <dbReference type="Google" id="ProtNLM"/>
    </source>
</evidence>
<name>A0ABM8DIS5_9GAMM</name>
<organism evidence="3 4">
    <name type="scientific">Lysobacter auxotrophicus</name>
    <dbReference type="NCBI Taxonomy" id="2992573"/>
    <lineage>
        <taxon>Bacteria</taxon>
        <taxon>Pseudomonadati</taxon>
        <taxon>Pseudomonadota</taxon>
        <taxon>Gammaproteobacteria</taxon>
        <taxon>Lysobacterales</taxon>
        <taxon>Lysobacteraceae</taxon>
        <taxon>Lysobacter</taxon>
    </lineage>
</organism>
<evidence type="ECO:0000256" key="1">
    <source>
        <dbReference type="SAM" id="MobiDB-lite"/>
    </source>
</evidence>
<protein>
    <recommendedName>
        <fullName evidence="5">DUF3618 domain-containing protein</fullName>
    </recommendedName>
</protein>
<keyword evidence="2" id="KW-0472">Membrane</keyword>
<proteinExistence type="predicted"/>
<evidence type="ECO:0000313" key="3">
    <source>
        <dbReference type="EMBL" id="BDU18505.1"/>
    </source>
</evidence>
<feature type="compositionally biased region" description="Basic and acidic residues" evidence="1">
    <location>
        <begin position="92"/>
        <end position="112"/>
    </location>
</feature>
<sequence>MTKLTSIPERALDLASLVGDNLRNAGESLRHSVPSMTHSASQWLETGVKLGALKGGARVAGGFVRRNPVLIAAAVAGAGLLWYAAKRRANRVENEQDEHAIEGSSRRVEARRGSGRRAPAQRRGGSRQQTRVEH</sequence>